<evidence type="ECO:0000259" key="15">
    <source>
        <dbReference type="PROSITE" id="PS50112"/>
    </source>
</evidence>
<dbReference type="PROSITE" id="PS50109">
    <property type="entry name" value="HIS_KIN"/>
    <property type="match status" value="1"/>
</dbReference>
<dbReference type="CDD" id="cd16922">
    <property type="entry name" value="HATPase_EvgS-ArcB-TorS-like"/>
    <property type="match status" value="1"/>
</dbReference>
<dbReference type="GO" id="GO:0000155">
    <property type="term" value="F:phosphorelay sensor kinase activity"/>
    <property type="evidence" value="ECO:0007669"/>
    <property type="project" value="InterPro"/>
</dbReference>
<dbReference type="PANTHER" id="PTHR45453">
    <property type="entry name" value="PHOSPHATE REGULON SENSOR PROTEIN PHOR"/>
    <property type="match status" value="1"/>
</dbReference>
<dbReference type="Pfam" id="PF00512">
    <property type="entry name" value="HisKA"/>
    <property type="match status" value="1"/>
</dbReference>
<dbReference type="GO" id="GO:0016036">
    <property type="term" value="P:cellular response to phosphate starvation"/>
    <property type="evidence" value="ECO:0007669"/>
    <property type="project" value="TreeGrafter"/>
</dbReference>
<accession>A0A7C2EI58</accession>
<dbReference type="EMBL" id="DSMU01000003">
    <property type="protein sequence ID" value="HEL65067.1"/>
    <property type="molecule type" value="Genomic_DNA"/>
</dbReference>
<dbReference type="PROSITE" id="PS50112">
    <property type="entry name" value="PAS"/>
    <property type="match status" value="1"/>
</dbReference>
<evidence type="ECO:0000256" key="9">
    <source>
        <dbReference type="ARBA" id="ARBA00022777"/>
    </source>
</evidence>
<evidence type="ECO:0000256" key="7">
    <source>
        <dbReference type="ARBA" id="ARBA00022679"/>
    </source>
</evidence>
<evidence type="ECO:0000256" key="1">
    <source>
        <dbReference type="ARBA" id="ARBA00000085"/>
    </source>
</evidence>
<gene>
    <name evidence="17" type="ORF">ENQ34_00065</name>
</gene>
<evidence type="ECO:0000259" key="14">
    <source>
        <dbReference type="PROSITE" id="PS50109"/>
    </source>
</evidence>
<protein>
    <recommendedName>
        <fullName evidence="4">histidine kinase</fullName>
        <ecNumber evidence="4">2.7.13.3</ecNumber>
    </recommendedName>
</protein>
<dbReference type="Gene3D" id="1.10.287.130">
    <property type="match status" value="1"/>
</dbReference>
<dbReference type="Pfam" id="PF00672">
    <property type="entry name" value="HAMP"/>
    <property type="match status" value="1"/>
</dbReference>
<proteinExistence type="predicted"/>
<dbReference type="Gene3D" id="3.30.565.10">
    <property type="entry name" value="Histidine kinase-like ATPase, C-terminal domain"/>
    <property type="match status" value="1"/>
</dbReference>
<dbReference type="GO" id="GO:0045121">
    <property type="term" value="C:membrane raft"/>
    <property type="evidence" value="ECO:0007669"/>
    <property type="project" value="UniProtKB-SubCell"/>
</dbReference>
<comment type="catalytic activity">
    <reaction evidence="1">
        <text>ATP + protein L-histidine = ADP + protein N-phospho-L-histidine.</text>
        <dbReference type="EC" id="2.7.13.3"/>
    </reaction>
</comment>
<evidence type="ECO:0000256" key="3">
    <source>
        <dbReference type="ARBA" id="ARBA00004314"/>
    </source>
</evidence>
<dbReference type="SMART" id="SM00304">
    <property type="entry name" value="HAMP"/>
    <property type="match status" value="1"/>
</dbReference>
<dbReference type="SMART" id="SM00091">
    <property type="entry name" value="PAS"/>
    <property type="match status" value="1"/>
</dbReference>
<keyword evidence="7" id="KW-0808">Transferase</keyword>
<name>A0A7C2EI58_9THEO</name>
<dbReference type="FunFam" id="1.10.287.130:FF:000001">
    <property type="entry name" value="Two-component sensor histidine kinase"/>
    <property type="match status" value="1"/>
</dbReference>
<comment type="caution">
    <text evidence="17">The sequence shown here is derived from an EMBL/GenBank/DDBJ whole genome shotgun (WGS) entry which is preliminary data.</text>
</comment>
<feature type="transmembrane region" description="Helical" evidence="13">
    <location>
        <begin position="9"/>
        <end position="29"/>
    </location>
</feature>
<dbReference type="SMART" id="SM00388">
    <property type="entry name" value="HisKA"/>
    <property type="match status" value="1"/>
</dbReference>
<dbReference type="PANTHER" id="PTHR45453:SF1">
    <property type="entry name" value="PHOSPHATE REGULON SENSOR PROTEIN PHOR"/>
    <property type="match status" value="1"/>
</dbReference>
<dbReference type="SMART" id="SM00387">
    <property type="entry name" value="HATPase_c"/>
    <property type="match status" value="1"/>
</dbReference>
<dbReference type="Gene3D" id="3.30.450.20">
    <property type="entry name" value="PAS domain"/>
    <property type="match status" value="1"/>
</dbReference>
<dbReference type="InterPro" id="IPR003660">
    <property type="entry name" value="HAMP_dom"/>
</dbReference>
<dbReference type="FunFam" id="3.30.565.10:FF:000023">
    <property type="entry name" value="PAS domain-containing sensor histidine kinase"/>
    <property type="match status" value="1"/>
</dbReference>
<dbReference type="InterPro" id="IPR036097">
    <property type="entry name" value="HisK_dim/P_sf"/>
</dbReference>
<dbReference type="GO" id="GO:0004721">
    <property type="term" value="F:phosphoprotein phosphatase activity"/>
    <property type="evidence" value="ECO:0007669"/>
    <property type="project" value="TreeGrafter"/>
</dbReference>
<dbReference type="AlphaFoldDB" id="A0A7C2EI58"/>
<dbReference type="Pfam" id="PF08448">
    <property type="entry name" value="PAS_4"/>
    <property type="match status" value="1"/>
</dbReference>
<dbReference type="CDD" id="cd00130">
    <property type="entry name" value="PAS"/>
    <property type="match status" value="1"/>
</dbReference>
<keyword evidence="13" id="KW-1133">Transmembrane helix</keyword>
<dbReference type="SUPFAM" id="SSF47384">
    <property type="entry name" value="Homodimeric domain of signal transducing histidine kinase"/>
    <property type="match status" value="1"/>
</dbReference>
<comment type="subcellular location">
    <subcellularLocation>
        <location evidence="2">Cell membrane</location>
    </subcellularLocation>
    <subcellularLocation>
        <location evidence="3">Membrane raft</location>
        <topology evidence="3">Multi-pass membrane protein</topology>
    </subcellularLocation>
</comment>
<dbReference type="Pfam" id="PF02518">
    <property type="entry name" value="HATPase_c"/>
    <property type="match status" value="1"/>
</dbReference>
<dbReference type="EC" id="2.7.13.3" evidence="4"/>
<evidence type="ECO:0000256" key="10">
    <source>
        <dbReference type="ARBA" id="ARBA00022840"/>
    </source>
</evidence>
<keyword evidence="5" id="KW-1003">Cell membrane</keyword>
<keyword evidence="9 17" id="KW-0418">Kinase</keyword>
<dbReference type="InterPro" id="IPR003661">
    <property type="entry name" value="HisK_dim/P_dom"/>
</dbReference>
<dbReference type="GO" id="GO:0005886">
    <property type="term" value="C:plasma membrane"/>
    <property type="evidence" value="ECO:0007669"/>
    <property type="project" value="UniProtKB-SubCell"/>
</dbReference>
<evidence type="ECO:0000256" key="13">
    <source>
        <dbReference type="SAM" id="Phobius"/>
    </source>
</evidence>
<keyword evidence="12 13" id="KW-0472">Membrane</keyword>
<sequence>MIRTIQGRIFACLGLAFLFFVIFCALIYYHVRPHPVTMLISGALVVGFIWRLISRQIIGPLRNLVAVAEELALFQETETPVHTDEIGRLTLSVNLLAGRLKEIFEALRAEKVWMEAILASLNEAVLALDASGRVLLTNFALWNLFGVKPAEAQGKNILEVIRHHELEQLVRQVLTTGIAVGQELKFLAPRPRIFTARLTPITTPEGPGVVVVLREVTEQRRLEQLRSEFVANVSHELRTPLTAIRGFVETLRSGAVEDPATANEFLKIIESETGRLGKLVEDLLDLSRLEDRRTVLIRQQVKLDEVMARVLPVFEKRAREQGLKLLVELPPDLPAVLGDPELLGQAFANLVDNALKFTPQGEVRIRATVFPGWIRVDVEDTGIGIPEESLPRIFERFYRVDRARSRASAGTGLGLAIVKHIVEAHGGKVGVESELGRGSRFSFYLPVLGV</sequence>
<feature type="domain" description="PAS" evidence="15">
    <location>
        <begin position="110"/>
        <end position="181"/>
    </location>
</feature>
<keyword evidence="13" id="KW-0812">Transmembrane</keyword>
<dbReference type="NCBIfam" id="TIGR00229">
    <property type="entry name" value="sensory_box"/>
    <property type="match status" value="1"/>
</dbReference>
<dbReference type="InterPro" id="IPR035965">
    <property type="entry name" value="PAS-like_dom_sf"/>
</dbReference>
<keyword evidence="10" id="KW-0067">ATP-binding</keyword>
<evidence type="ECO:0000256" key="11">
    <source>
        <dbReference type="ARBA" id="ARBA00023012"/>
    </source>
</evidence>
<keyword evidence="11" id="KW-0902">Two-component regulatory system</keyword>
<evidence type="ECO:0000256" key="8">
    <source>
        <dbReference type="ARBA" id="ARBA00022741"/>
    </source>
</evidence>
<dbReference type="SUPFAM" id="SSF55874">
    <property type="entry name" value="ATPase domain of HSP90 chaperone/DNA topoisomerase II/histidine kinase"/>
    <property type="match status" value="1"/>
</dbReference>
<evidence type="ECO:0000256" key="6">
    <source>
        <dbReference type="ARBA" id="ARBA00022553"/>
    </source>
</evidence>
<dbReference type="InterPro" id="IPR013656">
    <property type="entry name" value="PAS_4"/>
</dbReference>
<dbReference type="SUPFAM" id="SSF55785">
    <property type="entry name" value="PYP-like sensor domain (PAS domain)"/>
    <property type="match status" value="1"/>
</dbReference>
<dbReference type="InterPro" id="IPR005467">
    <property type="entry name" value="His_kinase_dom"/>
</dbReference>
<dbReference type="Gene3D" id="6.10.340.10">
    <property type="match status" value="1"/>
</dbReference>
<keyword evidence="6" id="KW-0597">Phosphoprotein</keyword>
<dbReference type="InterPro" id="IPR003594">
    <property type="entry name" value="HATPase_dom"/>
</dbReference>
<evidence type="ECO:0000256" key="4">
    <source>
        <dbReference type="ARBA" id="ARBA00012438"/>
    </source>
</evidence>
<dbReference type="GO" id="GO:0005524">
    <property type="term" value="F:ATP binding"/>
    <property type="evidence" value="ECO:0007669"/>
    <property type="project" value="UniProtKB-KW"/>
</dbReference>
<feature type="domain" description="HAMP" evidence="16">
    <location>
        <begin position="55"/>
        <end position="105"/>
    </location>
</feature>
<evidence type="ECO:0000259" key="16">
    <source>
        <dbReference type="PROSITE" id="PS50885"/>
    </source>
</evidence>
<dbReference type="NCBIfam" id="NF046044">
    <property type="entry name" value="PnpS"/>
    <property type="match status" value="1"/>
</dbReference>
<dbReference type="InterPro" id="IPR050351">
    <property type="entry name" value="BphY/WalK/GraS-like"/>
</dbReference>
<evidence type="ECO:0000256" key="5">
    <source>
        <dbReference type="ARBA" id="ARBA00022475"/>
    </source>
</evidence>
<dbReference type="PRINTS" id="PR00344">
    <property type="entry name" value="BCTRLSENSOR"/>
</dbReference>
<dbReference type="InterPro" id="IPR036890">
    <property type="entry name" value="HATPase_C_sf"/>
</dbReference>
<dbReference type="PROSITE" id="PS50885">
    <property type="entry name" value="HAMP"/>
    <property type="match status" value="1"/>
</dbReference>
<dbReference type="InterPro" id="IPR000014">
    <property type="entry name" value="PAS"/>
</dbReference>
<keyword evidence="8" id="KW-0547">Nucleotide-binding</keyword>
<dbReference type="InterPro" id="IPR004358">
    <property type="entry name" value="Sig_transdc_His_kin-like_C"/>
</dbReference>
<evidence type="ECO:0000313" key="17">
    <source>
        <dbReference type="EMBL" id="HEL65067.1"/>
    </source>
</evidence>
<feature type="domain" description="Histidine kinase" evidence="14">
    <location>
        <begin position="232"/>
        <end position="449"/>
    </location>
</feature>
<reference evidence="17" key="1">
    <citation type="journal article" date="2020" name="mSystems">
        <title>Genome- and Community-Level Interaction Insights into Carbon Utilization and Element Cycling Functions of Hydrothermarchaeota in Hydrothermal Sediment.</title>
        <authorList>
            <person name="Zhou Z."/>
            <person name="Liu Y."/>
            <person name="Xu W."/>
            <person name="Pan J."/>
            <person name="Luo Z.H."/>
            <person name="Li M."/>
        </authorList>
    </citation>
    <scope>NUCLEOTIDE SEQUENCE [LARGE SCALE GENOMIC DNA]</scope>
    <source>
        <strain evidence="17">SpSt-300</strain>
    </source>
</reference>
<evidence type="ECO:0000256" key="2">
    <source>
        <dbReference type="ARBA" id="ARBA00004236"/>
    </source>
</evidence>
<dbReference type="CDD" id="cd00082">
    <property type="entry name" value="HisKA"/>
    <property type="match status" value="1"/>
</dbReference>
<organism evidence="17">
    <name type="scientific">Ammonifex degensii</name>
    <dbReference type="NCBI Taxonomy" id="42838"/>
    <lineage>
        <taxon>Bacteria</taxon>
        <taxon>Bacillati</taxon>
        <taxon>Bacillota</taxon>
        <taxon>Clostridia</taxon>
        <taxon>Thermoanaerobacterales</taxon>
        <taxon>Thermoanaerobacteraceae</taxon>
        <taxon>Ammonifex</taxon>
    </lineage>
</organism>
<evidence type="ECO:0000256" key="12">
    <source>
        <dbReference type="ARBA" id="ARBA00023136"/>
    </source>
</evidence>